<evidence type="ECO:0000259" key="1">
    <source>
        <dbReference type="Pfam" id="PF04965"/>
    </source>
</evidence>
<dbReference type="Proteomes" id="UP000236268">
    <property type="component" value="Unassembled WGS sequence"/>
</dbReference>
<reference evidence="2 3" key="1">
    <citation type="submission" date="2018-01" db="EMBL/GenBank/DDBJ databases">
        <title>Whole genome sequence of Azospirillum brasilense REC3 isolated from strawberry roots.</title>
        <authorList>
            <person name="Fontana C.A."/>
            <person name="Salazar S.M."/>
            <person name="Bassi D."/>
            <person name="Puglisi E."/>
            <person name="Lovaisa N.C."/>
            <person name="Toffoli L.M."/>
            <person name="Pedraza R."/>
            <person name="Cocconcelli P.S."/>
        </authorList>
    </citation>
    <scope>NUCLEOTIDE SEQUENCE [LARGE SCALE GENOMIC DNA]</scope>
    <source>
        <strain evidence="2 3">REC3</strain>
        <plasmid evidence="2">p2unnamed</plasmid>
    </source>
</reference>
<dbReference type="InterPro" id="IPR053176">
    <property type="entry name" value="T6SS_TssE1-like"/>
</dbReference>
<dbReference type="NCBIfam" id="TIGR03357">
    <property type="entry name" value="VI_zyme"/>
    <property type="match status" value="1"/>
</dbReference>
<dbReference type="InterPro" id="IPR017737">
    <property type="entry name" value="TssE1-like"/>
</dbReference>
<geneLocation type="plasmid" evidence="2">
    <name>p2unnamed</name>
</geneLocation>
<dbReference type="SUPFAM" id="SSF160719">
    <property type="entry name" value="gpW/gp25-like"/>
    <property type="match status" value="1"/>
</dbReference>
<organism evidence="2 3">
    <name type="scientific">Azospirillum argentinense</name>
    <dbReference type="NCBI Taxonomy" id="2970906"/>
    <lineage>
        <taxon>Bacteria</taxon>
        <taxon>Pseudomonadati</taxon>
        <taxon>Pseudomonadota</taxon>
        <taxon>Alphaproteobacteria</taxon>
        <taxon>Rhodospirillales</taxon>
        <taxon>Azospirillaceae</taxon>
        <taxon>Azospirillum</taxon>
    </lineage>
</organism>
<dbReference type="PANTHER" id="PTHR38595">
    <property type="entry name" value="CYTOPLASMIC PROTEIN-RELATED"/>
    <property type="match status" value="1"/>
</dbReference>
<sequence length="173" mass="19146">MNPDGGVMSIVDRGLLPSVLDRLLEPAPKPGQPDPKARGQSIRELRASLSRDLEALLNARRRCLGWPTEFEELEASLLAYGLPDMGGTDLAVAEAQEAFCRAMEQTIRLMEPRYVSVRVELLSKTDPLDPTLRFRINALVYAEPTPEPLVLDSVFDPATRRHKIGRNQTGKGA</sequence>
<dbReference type="InterPro" id="IPR007048">
    <property type="entry name" value="IraD/Gp25-like"/>
</dbReference>
<dbReference type="EMBL" id="POWG01000004">
    <property type="protein sequence ID" value="PNQ99892.1"/>
    <property type="molecule type" value="Genomic_DNA"/>
</dbReference>
<keyword evidence="2" id="KW-0614">Plasmid</keyword>
<comment type="caution">
    <text evidence="2">The sequence shown here is derived from an EMBL/GenBank/DDBJ whole genome shotgun (WGS) entry which is preliminary data.</text>
</comment>
<name>A0A2K1G522_9PROT</name>
<gene>
    <name evidence="2" type="ORF">C1S70_05895</name>
</gene>
<feature type="domain" description="IraD/Gp25-like" evidence="1">
    <location>
        <begin position="44"/>
        <end position="144"/>
    </location>
</feature>
<protein>
    <submittedName>
        <fullName evidence="2">Type VI secretion system baseplate subunit TssE</fullName>
    </submittedName>
</protein>
<dbReference type="OrthoDB" id="119583at2"/>
<evidence type="ECO:0000313" key="2">
    <source>
        <dbReference type="EMBL" id="PNQ99892.1"/>
    </source>
</evidence>
<proteinExistence type="predicted"/>
<dbReference type="Pfam" id="PF04965">
    <property type="entry name" value="GPW_gp25"/>
    <property type="match status" value="1"/>
</dbReference>
<dbReference type="AlphaFoldDB" id="A0A2K1G522"/>
<evidence type="ECO:0000313" key="3">
    <source>
        <dbReference type="Proteomes" id="UP000236268"/>
    </source>
</evidence>
<dbReference type="PANTHER" id="PTHR38595:SF1">
    <property type="entry name" value="TYPE VI SECRETION SYSTEM COMPONENT TSSE1"/>
    <property type="match status" value="1"/>
</dbReference>
<accession>A0A2K1G522</accession>